<dbReference type="GO" id="GO:0005634">
    <property type="term" value="C:nucleus"/>
    <property type="evidence" value="ECO:0007669"/>
    <property type="project" value="TreeGrafter"/>
</dbReference>
<dbReference type="PANTHER" id="PTHR28083:SF1">
    <property type="entry name" value="GOOD FOR FULL DBP5 ACTIVITY PROTEIN 2"/>
    <property type="match status" value="1"/>
</dbReference>
<dbReference type="AlphaFoldDB" id="A0A1R1X641"/>
<comment type="caution">
    <text evidence="3">The sequence shown here is derived from an EMBL/GenBank/DDBJ whole genome shotgun (WGS) entry which is preliminary data.</text>
</comment>
<dbReference type="OrthoDB" id="5953249at2759"/>
<feature type="region of interest" description="Disordered" evidence="1">
    <location>
        <begin position="215"/>
        <end position="261"/>
    </location>
</feature>
<accession>A0A1R1X641</accession>
<protein>
    <recommendedName>
        <fullName evidence="2">Gfd2/YDR514C-like C-terminal domain-containing protein</fullName>
    </recommendedName>
</protein>
<feature type="region of interest" description="Disordered" evidence="1">
    <location>
        <begin position="716"/>
        <end position="739"/>
    </location>
</feature>
<dbReference type="InterPro" id="IPR036397">
    <property type="entry name" value="RNaseH_sf"/>
</dbReference>
<evidence type="ECO:0000259" key="2">
    <source>
        <dbReference type="Pfam" id="PF21762"/>
    </source>
</evidence>
<dbReference type="Gene3D" id="3.30.420.10">
    <property type="entry name" value="Ribonuclease H-like superfamily/Ribonuclease H"/>
    <property type="match status" value="1"/>
</dbReference>
<feature type="compositionally biased region" description="Polar residues" evidence="1">
    <location>
        <begin position="220"/>
        <end position="231"/>
    </location>
</feature>
<dbReference type="InterPro" id="IPR048519">
    <property type="entry name" value="Gfd2/YDR514C-like_C"/>
</dbReference>
<organism evidence="3 4">
    <name type="scientific">Smittium culicis</name>
    <dbReference type="NCBI Taxonomy" id="133412"/>
    <lineage>
        <taxon>Eukaryota</taxon>
        <taxon>Fungi</taxon>
        <taxon>Fungi incertae sedis</taxon>
        <taxon>Zoopagomycota</taxon>
        <taxon>Kickxellomycotina</taxon>
        <taxon>Harpellomycetes</taxon>
        <taxon>Harpellales</taxon>
        <taxon>Legeriomycetaceae</taxon>
        <taxon>Smittium</taxon>
    </lineage>
</organism>
<proteinExistence type="predicted"/>
<feature type="compositionally biased region" description="Polar residues" evidence="1">
    <location>
        <begin position="176"/>
        <end position="203"/>
    </location>
</feature>
<reference evidence="3 4" key="1">
    <citation type="submission" date="2017-01" db="EMBL/GenBank/DDBJ databases">
        <authorList>
            <person name="Mah S.A."/>
            <person name="Swanson W.J."/>
            <person name="Moy G.W."/>
            <person name="Vacquier V.D."/>
        </authorList>
    </citation>
    <scope>NUCLEOTIDE SEQUENCE [LARGE SCALE GENOMIC DNA]</scope>
    <source>
        <strain evidence="3 4">GSMNP</strain>
    </source>
</reference>
<feature type="region of interest" description="Disordered" evidence="1">
    <location>
        <begin position="175"/>
        <end position="203"/>
    </location>
</feature>
<name>A0A1R1X641_9FUNG</name>
<dbReference type="STRING" id="133412.A0A1R1X641"/>
<evidence type="ECO:0000256" key="1">
    <source>
        <dbReference type="SAM" id="MobiDB-lite"/>
    </source>
</evidence>
<dbReference type="Proteomes" id="UP000187283">
    <property type="component" value="Unassembled WGS sequence"/>
</dbReference>
<dbReference type="EMBL" id="LSSN01005164">
    <property type="protein sequence ID" value="OMJ10106.1"/>
    <property type="molecule type" value="Genomic_DNA"/>
</dbReference>
<dbReference type="InterPro" id="IPR040151">
    <property type="entry name" value="Gfd2/YDR514C-like"/>
</dbReference>
<feature type="compositionally biased region" description="Low complexity" evidence="1">
    <location>
        <begin position="588"/>
        <end position="598"/>
    </location>
</feature>
<evidence type="ECO:0000313" key="3">
    <source>
        <dbReference type="EMBL" id="OMJ10106.1"/>
    </source>
</evidence>
<dbReference type="Pfam" id="PF21762">
    <property type="entry name" value="DEDDh_C"/>
    <property type="match status" value="1"/>
</dbReference>
<dbReference type="PANTHER" id="PTHR28083">
    <property type="entry name" value="GOOD FOR FULL DBP5 ACTIVITY PROTEIN 2"/>
    <property type="match status" value="1"/>
</dbReference>
<feature type="compositionally biased region" description="Polar residues" evidence="1">
    <location>
        <begin position="599"/>
        <end position="610"/>
    </location>
</feature>
<dbReference type="GO" id="GO:0003676">
    <property type="term" value="F:nucleic acid binding"/>
    <property type="evidence" value="ECO:0007669"/>
    <property type="project" value="InterPro"/>
</dbReference>
<feature type="domain" description="Gfd2/YDR514C-like C-terminal" evidence="2">
    <location>
        <begin position="473"/>
        <end position="665"/>
    </location>
</feature>
<sequence>MTLHDFFNPRIRKKTVVVLIKHPANFDKTQYTFFAARNRNKPLSTLKRNKYLDLNKKSKIYKKSLTSSSNKTFLDLKHKKTSMQRKLNKMFMSSSDSDQTSKDSEHKNKYEKDPKLGSSLTFRSYELNDRPISSKSKELLLRLEASKNSYAKKHQTSENYLKNTLEHKFAKFNLIPDNSANTPKNKIQQTSSKIPTPSNSTPNSFDQIFLHTQDPDTQQKKSSASEFTTWGSHDEHKSPLSYSNDWPPTDKSKDLNTSNNQWPNMRTDVYVNEHGKLDGPGKIESKIPLLLGAMSSKRAKKLSYGSQLSHSEAKRSQYKKLNPVNEGDLDNWVIVNDAERLWLRCCIKISSKKAIRNFLRSDEFFLNSERQFAVASREGEEKYDLAVDWNSLELIRQQFEIENQESLPKIPHKRMGAIDIHRISDKEDLTQLKNTIKKHNNKLLKIESNNSKIRQIYSQWHKLKALVDLKTHTFVAIDCEMWEQNHNYLTEFGWMMYNSKNDLFLSRHYIIADHYYLENKRYVDDQRDKFVFGNSVVAPLKVTLEKFVSDIKSLEPVVIIGHDMGMDLKILKKHGIDFSASSPKPEATSITSSTPTSTRNEATNSESAPSSKFNLVDTSILCMGLTSSINEKPSLSNALKQYGVSVLYPHNAGNDAVYTMRLFLDLVRDEIPTTLGKPASHLLHDISDVSLTASLLGPEPKPSSLSAFATPLDFMDEDDDNYQQQQQQQQQSKSKSAEYINAMNIENAYDRLFNVDKGTFKDLPVYKRKSQQSS</sequence>
<keyword evidence="4" id="KW-1185">Reference proteome</keyword>
<dbReference type="SUPFAM" id="SSF53098">
    <property type="entry name" value="Ribonuclease H-like"/>
    <property type="match status" value="1"/>
</dbReference>
<feature type="region of interest" description="Disordered" evidence="1">
    <location>
        <begin position="581"/>
        <end position="610"/>
    </location>
</feature>
<feature type="compositionally biased region" description="Basic and acidic residues" evidence="1">
    <location>
        <begin position="99"/>
        <end position="115"/>
    </location>
</feature>
<feature type="region of interest" description="Disordered" evidence="1">
    <location>
        <begin position="90"/>
        <end position="115"/>
    </location>
</feature>
<gene>
    <name evidence="3" type="ORF">AYI70_g10525</name>
</gene>
<evidence type="ECO:0000313" key="4">
    <source>
        <dbReference type="Proteomes" id="UP000187283"/>
    </source>
</evidence>
<dbReference type="InterPro" id="IPR012337">
    <property type="entry name" value="RNaseH-like_sf"/>
</dbReference>